<name>A0ABP5U592_9ACTN</name>
<dbReference type="RefSeq" id="WP_344616854.1">
    <property type="nucleotide sequence ID" value="NZ_BAAARV010000069.1"/>
</dbReference>
<proteinExistence type="predicted"/>
<protein>
    <recommendedName>
        <fullName evidence="3">Restriction endonuclease type IV Mrr domain-containing protein</fullName>
    </recommendedName>
</protein>
<reference evidence="2" key="1">
    <citation type="journal article" date="2019" name="Int. J. Syst. Evol. Microbiol.">
        <title>The Global Catalogue of Microorganisms (GCM) 10K type strain sequencing project: providing services to taxonomists for standard genome sequencing and annotation.</title>
        <authorList>
            <consortium name="The Broad Institute Genomics Platform"/>
            <consortium name="The Broad Institute Genome Sequencing Center for Infectious Disease"/>
            <person name="Wu L."/>
            <person name="Ma J."/>
        </authorList>
    </citation>
    <scope>NUCLEOTIDE SEQUENCE [LARGE SCALE GENOMIC DNA]</scope>
    <source>
        <strain evidence="2">JCM 3272</strain>
    </source>
</reference>
<organism evidence="1 2">
    <name type="scientific">Dactylosporangium salmoneum</name>
    <dbReference type="NCBI Taxonomy" id="53361"/>
    <lineage>
        <taxon>Bacteria</taxon>
        <taxon>Bacillati</taxon>
        <taxon>Actinomycetota</taxon>
        <taxon>Actinomycetes</taxon>
        <taxon>Micromonosporales</taxon>
        <taxon>Micromonosporaceae</taxon>
        <taxon>Dactylosporangium</taxon>
    </lineage>
</organism>
<dbReference type="EMBL" id="BAAARV010000069">
    <property type="protein sequence ID" value="GAA2369416.1"/>
    <property type="molecule type" value="Genomic_DNA"/>
</dbReference>
<evidence type="ECO:0000313" key="1">
    <source>
        <dbReference type="EMBL" id="GAA2369416.1"/>
    </source>
</evidence>
<comment type="caution">
    <text evidence="1">The sequence shown here is derived from an EMBL/GenBank/DDBJ whole genome shotgun (WGS) entry which is preliminary data.</text>
</comment>
<gene>
    <name evidence="1" type="ORF">GCM10010170_069810</name>
</gene>
<evidence type="ECO:0000313" key="2">
    <source>
        <dbReference type="Proteomes" id="UP001501444"/>
    </source>
</evidence>
<accession>A0ABP5U592</accession>
<dbReference type="Proteomes" id="UP001501444">
    <property type="component" value="Unassembled WGS sequence"/>
</dbReference>
<evidence type="ECO:0008006" key="3">
    <source>
        <dbReference type="Google" id="ProtNLM"/>
    </source>
</evidence>
<sequence length="357" mass="39976">MTSVEALRGYLLEEAIAWLVRASGYRLLTDVGDDPDGALEWAGNGLSVVGRGANHQADTLGEFAFVPPFSLPIRLFVEAKFRVGTTGIHEVRNAFGVISDVNENYIQLGPGRRPRRRYRYVYTLFSTSGFSAPAQEYAIAHQISLVDLSGDSFAWLRAAVADAADQVRELEASVQASVPRAKLREAVRRHLETGGSVLPQVTTPSWWSDAIEQTLAKITAGMGHGLQVAQGGELLLGFPPAPFVLTLTAQPPYTMQHFLTFTQHKQRHSIGLRRRRSDSHVTQWELFPRERPDAYRLTFTLPDRVEAWIDDSERYRKRARIVEESLLSTIVLYRLRRGAVTVYQLDYESAELHPTGS</sequence>
<keyword evidence="2" id="KW-1185">Reference proteome</keyword>